<evidence type="ECO:0000259" key="1">
    <source>
        <dbReference type="Pfam" id="PF10988"/>
    </source>
</evidence>
<evidence type="ECO:0000313" key="2">
    <source>
        <dbReference type="EMBL" id="ENY73922.1"/>
    </source>
</evidence>
<comment type="caution">
    <text evidence="2">The sequence shown here is derived from an EMBL/GenBank/DDBJ whole genome shotgun (WGS) entry which is preliminary data.</text>
</comment>
<dbReference type="InterPro" id="IPR021255">
    <property type="entry name" value="DUF2807"/>
</dbReference>
<keyword evidence="3" id="KW-1185">Reference proteome</keyword>
<dbReference type="AlphaFoldDB" id="N9VF77"/>
<organism evidence="2 3">
    <name type="scientific">Aeromonas diversa CDC 2478-85</name>
    <dbReference type="NCBI Taxonomy" id="1268237"/>
    <lineage>
        <taxon>Bacteria</taxon>
        <taxon>Pseudomonadati</taxon>
        <taxon>Pseudomonadota</taxon>
        <taxon>Gammaproteobacteria</taxon>
        <taxon>Aeromonadales</taxon>
        <taxon>Aeromonadaceae</taxon>
        <taxon>Aeromonas</taxon>
    </lineage>
</organism>
<gene>
    <name evidence="2" type="ORF">G114_00720</name>
</gene>
<accession>N9VF77</accession>
<name>N9VF77_9GAMM</name>
<reference evidence="2 3" key="1">
    <citation type="journal article" date="2013" name="Genome Announc.">
        <title>Draft Genome Sequence of the Aeromonas diversa Type Strain.</title>
        <authorList>
            <person name="Farfan M."/>
            <person name="Spataro N."/>
            <person name="Sanglas A."/>
            <person name="Albarral V."/>
            <person name="Loren J.G."/>
            <person name="Bosch E."/>
            <person name="Fuste M.C."/>
        </authorList>
    </citation>
    <scope>NUCLEOTIDE SEQUENCE [LARGE SCALE GENOMIC DNA]</scope>
    <source>
        <strain evidence="2 3">2478-85</strain>
    </source>
</reference>
<proteinExistence type="predicted"/>
<dbReference type="Gene3D" id="2.160.20.120">
    <property type="match status" value="1"/>
</dbReference>
<evidence type="ECO:0000313" key="3">
    <source>
        <dbReference type="Proteomes" id="UP000023775"/>
    </source>
</evidence>
<protein>
    <recommendedName>
        <fullName evidence="1">Putative auto-transporter adhesin head GIN domain-containing protein</fullName>
    </recommendedName>
</protein>
<dbReference type="EMBL" id="APVG01000001">
    <property type="protein sequence ID" value="ENY73922.1"/>
    <property type="molecule type" value="Genomic_DNA"/>
</dbReference>
<dbReference type="PATRIC" id="fig|1268237.3.peg.142"/>
<sequence length="182" mass="19092">MGHLEGNGRALDQRMALAPVSRVTAAFPGLLRVAPGSESALKLSGDENLLPYLEVKQEGEALEIRVKRGTKIEPNTPLELTLTLPTLREVALAGVTQGELGAFEGERLELSLAGAGDMKTGALHYRELVGNLAGVGEVSGAGLQAREAEVNIAGAGDVRYTGSPRLTQQIIGQGRLEQVASQ</sequence>
<feature type="domain" description="Putative auto-transporter adhesin head GIN" evidence="1">
    <location>
        <begin position="32"/>
        <end position="176"/>
    </location>
</feature>
<dbReference type="Proteomes" id="UP000023775">
    <property type="component" value="Unassembled WGS sequence"/>
</dbReference>
<dbReference type="Pfam" id="PF10988">
    <property type="entry name" value="DUF2807"/>
    <property type="match status" value="1"/>
</dbReference>